<dbReference type="SUPFAM" id="SSF54534">
    <property type="entry name" value="FKBP-like"/>
    <property type="match status" value="1"/>
</dbReference>
<dbReference type="PANTHER" id="PTHR47529">
    <property type="entry name" value="PEPTIDYL-PROLYL CIS-TRANS ISOMERASE D"/>
    <property type="match status" value="1"/>
</dbReference>
<dbReference type="PANTHER" id="PTHR47529:SF1">
    <property type="entry name" value="PERIPLASMIC CHAPERONE PPID"/>
    <property type="match status" value="1"/>
</dbReference>
<keyword evidence="11" id="KW-0697">Rotamase</keyword>
<evidence type="ECO:0000259" key="13">
    <source>
        <dbReference type="PROSITE" id="PS50198"/>
    </source>
</evidence>
<evidence type="ECO:0000256" key="12">
    <source>
        <dbReference type="SAM" id="Phobius"/>
    </source>
</evidence>
<evidence type="ECO:0000256" key="10">
    <source>
        <dbReference type="ARBA" id="ARBA00042775"/>
    </source>
</evidence>
<keyword evidence="5 12" id="KW-1133">Transmembrane helix</keyword>
<keyword evidence="4 12" id="KW-0812">Transmembrane</keyword>
<dbReference type="Proteomes" id="UP000199149">
    <property type="component" value="Unassembled WGS sequence"/>
</dbReference>
<evidence type="ECO:0000256" key="3">
    <source>
        <dbReference type="ARBA" id="ARBA00022519"/>
    </source>
</evidence>
<dbReference type="EMBL" id="FOUZ01000013">
    <property type="protein sequence ID" value="SFN50004.1"/>
    <property type="molecule type" value="Genomic_DNA"/>
</dbReference>
<evidence type="ECO:0000256" key="7">
    <source>
        <dbReference type="ARBA" id="ARBA00023186"/>
    </source>
</evidence>
<dbReference type="AlphaFoldDB" id="A0A1I4ZIC7"/>
<evidence type="ECO:0000256" key="5">
    <source>
        <dbReference type="ARBA" id="ARBA00022989"/>
    </source>
</evidence>
<proteinExistence type="inferred from homology"/>
<evidence type="ECO:0000313" key="15">
    <source>
        <dbReference type="Proteomes" id="UP000199149"/>
    </source>
</evidence>
<comment type="similarity">
    <text evidence="8">Belongs to the PpiD chaperone family.</text>
</comment>
<evidence type="ECO:0000256" key="9">
    <source>
        <dbReference type="ARBA" id="ARBA00040743"/>
    </source>
</evidence>
<dbReference type="InterPro" id="IPR046357">
    <property type="entry name" value="PPIase_dom_sf"/>
</dbReference>
<feature type="transmembrane region" description="Helical" evidence="12">
    <location>
        <begin position="12"/>
        <end position="32"/>
    </location>
</feature>
<dbReference type="GO" id="GO:0003755">
    <property type="term" value="F:peptidyl-prolyl cis-trans isomerase activity"/>
    <property type="evidence" value="ECO:0007669"/>
    <property type="project" value="UniProtKB-KW"/>
</dbReference>
<keyword evidence="6 12" id="KW-0472">Membrane</keyword>
<evidence type="ECO:0000256" key="8">
    <source>
        <dbReference type="ARBA" id="ARBA00038408"/>
    </source>
</evidence>
<dbReference type="OrthoDB" id="9812372at2"/>
<evidence type="ECO:0000313" key="14">
    <source>
        <dbReference type="EMBL" id="SFN50004.1"/>
    </source>
</evidence>
<dbReference type="InterPro" id="IPR052029">
    <property type="entry name" value="PpiD_chaperone"/>
</dbReference>
<accession>A0A1I4ZIC7</accession>
<dbReference type="PROSITE" id="PS50198">
    <property type="entry name" value="PPIC_PPIASE_2"/>
    <property type="match status" value="1"/>
</dbReference>
<organism evidence="14 15">
    <name type="scientific">Algoriella xinjiangensis</name>
    <dbReference type="NCBI Taxonomy" id="684065"/>
    <lineage>
        <taxon>Bacteria</taxon>
        <taxon>Pseudomonadati</taxon>
        <taxon>Bacteroidota</taxon>
        <taxon>Flavobacteriia</taxon>
        <taxon>Flavobacteriales</taxon>
        <taxon>Weeksellaceae</taxon>
        <taxon>Algoriella</taxon>
    </lineage>
</organism>
<dbReference type="InterPro" id="IPR000297">
    <property type="entry name" value="PPIase_PpiC"/>
</dbReference>
<evidence type="ECO:0000256" key="6">
    <source>
        <dbReference type="ARBA" id="ARBA00023136"/>
    </source>
</evidence>
<name>A0A1I4ZIC7_9FLAO</name>
<evidence type="ECO:0000256" key="2">
    <source>
        <dbReference type="ARBA" id="ARBA00022475"/>
    </source>
</evidence>
<evidence type="ECO:0000256" key="1">
    <source>
        <dbReference type="ARBA" id="ARBA00004382"/>
    </source>
</evidence>
<comment type="subcellular location">
    <subcellularLocation>
        <location evidence="1">Cell inner membrane</location>
        <topology evidence="1">Single-pass type II membrane protein</topology>
        <orientation evidence="1">Periplasmic side</orientation>
    </subcellularLocation>
</comment>
<dbReference type="InterPro" id="IPR027304">
    <property type="entry name" value="Trigger_fact/SurA_dom_sf"/>
</dbReference>
<dbReference type="STRING" id="684065.SAMN05421738_11388"/>
<dbReference type="Pfam" id="PF13623">
    <property type="entry name" value="SurA_N_2"/>
    <property type="match status" value="1"/>
</dbReference>
<dbReference type="SUPFAM" id="SSF109998">
    <property type="entry name" value="Triger factor/SurA peptide-binding domain-like"/>
    <property type="match status" value="1"/>
</dbReference>
<dbReference type="Gene3D" id="3.10.50.40">
    <property type="match status" value="1"/>
</dbReference>
<sequence>MAVLGEIRKKTWLIFVVIGIAMLAFVAGDLFGENSKIKQLFTGDPSVVGTVNGEPIGIAEYQSAYDATQSMYENQGKPATPNQIAQQTWNSLISQRVLKQHAEKLGLRVSDDEFWSYVAQNFGLGSGAEAQQQIAQLEANAATTPEAQQQYRGWLQTAEQIKLQLLSQKYFGYVMAGTAVTNKEADIQQAYNISNANIQYAFLDYTTLAKKLNVKVTDEEISAYEAKYPKLFKAEGLVKLSYTYFPAGASTADDVVALANINKYLSTQIIHDDVNNITDTIQGFGVAKNDSTYVTQNSDKPFISNYFTKEELAQSQLTPEINAYFKGATVGQIGGPFKVGDTYQLYKISKSKEVKDSVKSSHILVAFEGSAAGKGVKRTKADAKKLAEEILAQVKANPASFGDVAAAKSDDKSSAVQKGSIGWVGKNNQLDQTYNGFIFTKPVGTIDLVESQFGYHIIKVDDAKNKVAYQVANIVKRIEPSKATTEKAFTNARTYVQAIEGKSLNDFKNAAKKGGYLNNTTEGIERYAGIGQDIPSDQDSDILKWAFDKNTDKGATNLFTSTTGDYIVVHLVEKFEKGLAAPSVVRKYVEPVLLQEKVSKLVDEQIANGGLNAFVSKFGAKKGNATVNFSNSNLTGVGLEPRVVGAAFGVKPNTSSKAIAGNAGVFYIIPSNQQIQKNQKGSMILDNLNRQLQGKFQQSLLQSLIQAADVVDNRDRSLTR</sequence>
<keyword evidence="7" id="KW-0143">Chaperone</keyword>
<dbReference type="Gene3D" id="1.10.4030.10">
    <property type="entry name" value="Porin chaperone SurA, peptide-binding domain"/>
    <property type="match status" value="1"/>
</dbReference>
<keyword evidence="2" id="KW-1003">Cell membrane</keyword>
<dbReference type="GO" id="GO:0005886">
    <property type="term" value="C:plasma membrane"/>
    <property type="evidence" value="ECO:0007669"/>
    <property type="project" value="UniProtKB-SubCell"/>
</dbReference>
<keyword evidence="11 14" id="KW-0413">Isomerase</keyword>
<dbReference type="RefSeq" id="WP_092909143.1">
    <property type="nucleotide sequence ID" value="NZ_FOUZ01000013.1"/>
</dbReference>
<evidence type="ECO:0000256" key="4">
    <source>
        <dbReference type="ARBA" id="ARBA00022692"/>
    </source>
</evidence>
<protein>
    <recommendedName>
        <fullName evidence="9">Periplasmic chaperone PpiD</fullName>
    </recommendedName>
    <alternativeName>
        <fullName evidence="10">Periplasmic folding chaperone</fullName>
    </alternativeName>
</protein>
<dbReference type="Pfam" id="PF13616">
    <property type="entry name" value="Rotamase_3"/>
    <property type="match status" value="1"/>
</dbReference>
<evidence type="ECO:0000256" key="11">
    <source>
        <dbReference type="PROSITE-ProRule" id="PRU00278"/>
    </source>
</evidence>
<gene>
    <name evidence="14" type="ORF">SAMN05421738_11388</name>
</gene>
<keyword evidence="15" id="KW-1185">Reference proteome</keyword>
<keyword evidence="3" id="KW-0997">Cell inner membrane</keyword>
<reference evidence="15" key="1">
    <citation type="submission" date="2016-10" db="EMBL/GenBank/DDBJ databases">
        <authorList>
            <person name="Varghese N."/>
            <person name="Submissions S."/>
        </authorList>
    </citation>
    <scope>NUCLEOTIDE SEQUENCE [LARGE SCALE GENOMIC DNA]</scope>
    <source>
        <strain evidence="15">XJ109</strain>
    </source>
</reference>
<feature type="domain" description="PpiC" evidence="13">
    <location>
        <begin position="355"/>
        <end position="462"/>
    </location>
</feature>